<dbReference type="GO" id="GO:0005737">
    <property type="term" value="C:cytoplasm"/>
    <property type="evidence" value="ECO:0007669"/>
    <property type="project" value="UniProtKB-SubCell"/>
</dbReference>
<keyword evidence="4 5" id="KW-0143">Chaperone</keyword>
<comment type="subcellular location">
    <subcellularLocation>
        <location evidence="5">Cytoplasm</location>
    </subcellularLocation>
</comment>
<comment type="similarity">
    <text evidence="5">Belongs to the RimM family.</text>
</comment>
<dbReference type="AlphaFoldDB" id="A0A6G9ICG5"/>
<dbReference type="SUPFAM" id="SSF50447">
    <property type="entry name" value="Translation proteins"/>
    <property type="match status" value="1"/>
</dbReference>
<protein>
    <recommendedName>
        <fullName evidence="5">Ribosome maturation factor RimM</fullName>
    </recommendedName>
</protein>
<evidence type="ECO:0000313" key="9">
    <source>
        <dbReference type="Proteomes" id="UP000501168"/>
    </source>
</evidence>
<dbReference type="Proteomes" id="UP000501168">
    <property type="component" value="Chromosome"/>
</dbReference>
<dbReference type="InterPro" id="IPR002676">
    <property type="entry name" value="RimM_N"/>
</dbReference>
<sequence length="177" mass="20065">MMNNTENRIVVGKFGACYGIRGWLKIHSFTEYSESIFDYQPWYIQRAGKWQVVEPEAFKPHSNDTIVKIKGIDDRDLANALTNIEIYVDADQLPALSDGDFYWKDLIGCKVVTVEGYNLGIVTELMETGSNDVLVVKANLKDAFGAKERLLPFVEQQVIKNIDLAAKIIEVDWDPAF</sequence>
<evidence type="ECO:0000256" key="1">
    <source>
        <dbReference type="ARBA" id="ARBA00022490"/>
    </source>
</evidence>
<evidence type="ECO:0000313" key="8">
    <source>
        <dbReference type="EMBL" id="QIQ21509.1"/>
    </source>
</evidence>
<dbReference type="PANTHER" id="PTHR33692">
    <property type="entry name" value="RIBOSOME MATURATION FACTOR RIMM"/>
    <property type="match status" value="1"/>
</dbReference>
<comment type="domain">
    <text evidence="5">The PRC barrel domain binds ribosomal protein uS19.</text>
</comment>
<dbReference type="EMBL" id="CP050253">
    <property type="protein sequence ID" value="QIQ21509.1"/>
    <property type="molecule type" value="Genomic_DNA"/>
</dbReference>
<dbReference type="KEGG" id="orb:IPMB12_07325"/>
<dbReference type="GO" id="GO:0042274">
    <property type="term" value="P:ribosomal small subunit biogenesis"/>
    <property type="evidence" value="ECO:0007669"/>
    <property type="project" value="UniProtKB-UniRule"/>
</dbReference>
<dbReference type="InterPro" id="IPR011033">
    <property type="entry name" value="PRC_barrel-like_sf"/>
</dbReference>
<keyword evidence="1 5" id="KW-0963">Cytoplasm</keyword>
<gene>
    <name evidence="5 8" type="primary">rimM</name>
    <name evidence="8" type="ORF">IPMB12_07325</name>
</gene>
<evidence type="ECO:0000259" key="6">
    <source>
        <dbReference type="Pfam" id="PF01782"/>
    </source>
</evidence>
<evidence type="ECO:0000256" key="5">
    <source>
        <dbReference type="HAMAP-Rule" id="MF_00014"/>
    </source>
</evidence>
<organism evidence="8 9">
    <name type="scientific">Zophobihabitans entericus</name>
    <dbReference type="NCBI Taxonomy" id="1635327"/>
    <lineage>
        <taxon>Bacteria</taxon>
        <taxon>Pseudomonadati</taxon>
        <taxon>Pseudomonadota</taxon>
        <taxon>Gammaproteobacteria</taxon>
        <taxon>Orbales</taxon>
        <taxon>Orbaceae</taxon>
        <taxon>Zophobihabitans</taxon>
    </lineage>
</organism>
<dbReference type="InterPro" id="IPR036976">
    <property type="entry name" value="RimM_N_sf"/>
</dbReference>
<dbReference type="InterPro" id="IPR011961">
    <property type="entry name" value="RimM"/>
</dbReference>
<feature type="domain" description="Ribosome maturation factor RimM PRC barrel" evidence="7">
    <location>
        <begin position="103"/>
        <end position="173"/>
    </location>
</feature>
<name>A0A6G9ICG5_9GAMM</name>
<dbReference type="InParanoid" id="A0A6G9ICG5"/>
<accession>A0A6G9ICG5</accession>
<dbReference type="GO" id="GO:0006364">
    <property type="term" value="P:rRNA processing"/>
    <property type="evidence" value="ECO:0007669"/>
    <property type="project" value="UniProtKB-UniRule"/>
</dbReference>
<dbReference type="GO" id="GO:0005840">
    <property type="term" value="C:ribosome"/>
    <property type="evidence" value="ECO:0007669"/>
    <property type="project" value="InterPro"/>
</dbReference>
<dbReference type="RefSeq" id="WP_166916393.1">
    <property type="nucleotide sequence ID" value="NZ_CP050253.1"/>
</dbReference>
<dbReference type="FunCoup" id="A0A6G9ICG5">
    <property type="interactions" value="413"/>
</dbReference>
<dbReference type="HAMAP" id="MF_00014">
    <property type="entry name" value="Ribosome_mat_RimM"/>
    <property type="match status" value="1"/>
</dbReference>
<evidence type="ECO:0000256" key="4">
    <source>
        <dbReference type="ARBA" id="ARBA00023186"/>
    </source>
</evidence>
<evidence type="ECO:0000256" key="2">
    <source>
        <dbReference type="ARBA" id="ARBA00022517"/>
    </source>
</evidence>
<dbReference type="Pfam" id="PF24986">
    <property type="entry name" value="PRC_RimM"/>
    <property type="match status" value="1"/>
</dbReference>
<keyword evidence="3 5" id="KW-0698">rRNA processing</keyword>
<proteinExistence type="inferred from homology"/>
<evidence type="ECO:0000259" key="7">
    <source>
        <dbReference type="Pfam" id="PF24986"/>
    </source>
</evidence>
<dbReference type="SUPFAM" id="SSF50346">
    <property type="entry name" value="PRC-barrel domain"/>
    <property type="match status" value="1"/>
</dbReference>
<dbReference type="Gene3D" id="2.40.30.60">
    <property type="entry name" value="RimM"/>
    <property type="match status" value="1"/>
</dbReference>
<comment type="function">
    <text evidence="5">An accessory protein needed during the final step in the assembly of 30S ribosomal subunit, possibly for assembly of the head region. Essential for efficient processing of 16S rRNA. May be needed both before and after RbfA during the maturation of 16S rRNA. It has affinity for free ribosomal 30S subunits but not for 70S ribosomes.</text>
</comment>
<dbReference type="Pfam" id="PF01782">
    <property type="entry name" value="RimM"/>
    <property type="match status" value="1"/>
</dbReference>
<comment type="subunit">
    <text evidence="5">Binds ribosomal protein uS19.</text>
</comment>
<dbReference type="NCBIfam" id="TIGR02273">
    <property type="entry name" value="16S_RimM"/>
    <property type="match status" value="1"/>
</dbReference>
<keyword evidence="2 5" id="KW-0690">Ribosome biogenesis</keyword>
<reference evidence="8 9" key="1">
    <citation type="submission" date="2020-03" db="EMBL/GenBank/DDBJ databases">
        <title>Complete genome sequence of Orbus sp. IPMB12 (BCRC 80908).</title>
        <authorList>
            <person name="Lo W.-S."/>
            <person name="Chang T.-H."/>
            <person name="Kuo C.-H."/>
        </authorList>
    </citation>
    <scope>NUCLEOTIDE SEQUENCE [LARGE SCALE GENOMIC DNA]</scope>
    <source>
        <strain evidence="8 9">IPMB12</strain>
    </source>
</reference>
<evidence type="ECO:0000256" key="3">
    <source>
        <dbReference type="ARBA" id="ARBA00022552"/>
    </source>
</evidence>
<keyword evidence="9" id="KW-1185">Reference proteome</keyword>
<dbReference type="InterPro" id="IPR056792">
    <property type="entry name" value="PRC_RimM"/>
</dbReference>
<dbReference type="Gene3D" id="2.30.30.240">
    <property type="entry name" value="PRC-barrel domain"/>
    <property type="match status" value="1"/>
</dbReference>
<dbReference type="GO" id="GO:0043022">
    <property type="term" value="F:ribosome binding"/>
    <property type="evidence" value="ECO:0007669"/>
    <property type="project" value="InterPro"/>
</dbReference>
<feature type="domain" description="RimM N-terminal" evidence="6">
    <location>
        <begin position="10"/>
        <end position="92"/>
    </location>
</feature>
<dbReference type="InterPro" id="IPR009000">
    <property type="entry name" value="Transl_B-barrel_sf"/>
</dbReference>
<dbReference type="PANTHER" id="PTHR33692:SF1">
    <property type="entry name" value="RIBOSOME MATURATION FACTOR RIMM"/>
    <property type="match status" value="1"/>
</dbReference>